<protein>
    <submittedName>
        <fullName evidence="6">Flavin reductase family protein</fullName>
    </submittedName>
</protein>
<dbReference type="InterPro" id="IPR002563">
    <property type="entry name" value="Flavin_Rdtase-like_dom"/>
</dbReference>
<evidence type="ECO:0000256" key="3">
    <source>
        <dbReference type="ARBA" id="ARBA00022643"/>
    </source>
</evidence>
<dbReference type="RefSeq" id="WP_024330882.1">
    <property type="nucleotide sequence ID" value="NZ_JASOXK010000008.1"/>
</dbReference>
<dbReference type="InterPro" id="IPR012349">
    <property type="entry name" value="Split_barrel_FMN-bd"/>
</dbReference>
<evidence type="ECO:0000259" key="5">
    <source>
        <dbReference type="SMART" id="SM00903"/>
    </source>
</evidence>
<evidence type="ECO:0000313" key="7">
    <source>
        <dbReference type="Proteomes" id="UP000235122"/>
    </source>
</evidence>
<comment type="similarity">
    <text evidence="4">Belongs to the flavoredoxin family.</text>
</comment>
<comment type="caution">
    <text evidence="6">The sequence shown here is derived from an EMBL/GenBank/DDBJ whole genome shotgun (WGS) entry which is preliminary data.</text>
</comment>
<dbReference type="GO" id="GO:0010181">
    <property type="term" value="F:FMN binding"/>
    <property type="evidence" value="ECO:0007669"/>
    <property type="project" value="InterPro"/>
</dbReference>
<gene>
    <name evidence="6" type="ORF">CYJ19_04465</name>
</gene>
<evidence type="ECO:0000256" key="2">
    <source>
        <dbReference type="ARBA" id="ARBA00022630"/>
    </source>
</evidence>
<dbReference type="Proteomes" id="UP000235122">
    <property type="component" value="Unassembled WGS sequence"/>
</dbReference>
<organism evidence="6 7">
    <name type="scientific">Winkia neuii</name>
    <dbReference type="NCBI Taxonomy" id="33007"/>
    <lineage>
        <taxon>Bacteria</taxon>
        <taxon>Bacillati</taxon>
        <taxon>Actinomycetota</taxon>
        <taxon>Actinomycetes</taxon>
        <taxon>Actinomycetales</taxon>
        <taxon>Actinomycetaceae</taxon>
        <taxon>Winkia</taxon>
    </lineage>
</organism>
<evidence type="ECO:0000256" key="4">
    <source>
        <dbReference type="ARBA" id="ARBA00038054"/>
    </source>
</evidence>
<feature type="domain" description="Flavin reductase like" evidence="5">
    <location>
        <begin position="21"/>
        <end position="165"/>
    </location>
</feature>
<sequence length="195" mass="21115">MYRTFEASQCTAKDFYRLSMSLVVPRPIAWISTYNQAEGVNLAPYALFSVASTEPLIVQFSSRRPKDTYHNALREGAFAVNFASTDQKELVSQSSKELPPDVSEALQLGLSWQPGQAVNAPILEGVRASMECTVHGTYQVGGAVLTFGTVQAIHIAEEILARDGLVDPAKLAPLAKLGGPWWGATVAFQKGKPCD</sequence>
<keyword evidence="3" id="KW-0288">FMN</keyword>
<dbReference type="PANTHER" id="PTHR33798">
    <property type="entry name" value="FLAVOPROTEIN OXYGENASE"/>
    <property type="match status" value="1"/>
</dbReference>
<evidence type="ECO:0000256" key="1">
    <source>
        <dbReference type="ARBA" id="ARBA00001917"/>
    </source>
</evidence>
<dbReference type="Gene3D" id="2.30.110.10">
    <property type="entry name" value="Electron Transport, Fmn-binding Protein, Chain A"/>
    <property type="match status" value="1"/>
</dbReference>
<comment type="cofactor">
    <cofactor evidence="1">
        <name>FMN</name>
        <dbReference type="ChEBI" id="CHEBI:58210"/>
    </cofactor>
</comment>
<dbReference type="EMBL" id="PKKO01000002">
    <property type="protein sequence ID" value="PKY72897.1"/>
    <property type="molecule type" value="Genomic_DNA"/>
</dbReference>
<reference evidence="6 7" key="1">
    <citation type="submission" date="2017-12" db="EMBL/GenBank/DDBJ databases">
        <title>Phylogenetic diversity of female urinary microbiome.</title>
        <authorList>
            <person name="Thomas-White K."/>
            <person name="Wolfe A.J."/>
        </authorList>
    </citation>
    <scope>NUCLEOTIDE SEQUENCE [LARGE SCALE GENOMIC DNA]</scope>
    <source>
        <strain evidence="6 7">UMB0402</strain>
    </source>
</reference>
<name>A0A2I1IP44_9ACTO</name>
<dbReference type="SUPFAM" id="SSF50475">
    <property type="entry name" value="FMN-binding split barrel"/>
    <property type="match status" value="1"/>
</dbReference>
<dbReference type="GO" id="GO:0016646">
    <property type="term" value="F:oxidoreductase activity, acting on the CH-NH group of donors, NAD or NADP as acceptor"/>
    <property type="evidence" value="ECO:0007669"/>
    <property type="project" value="UniProtKB-ARBA"/>
</dbReference>
<proteinExistence type="inferred from homology"/>
<dbReference type="AlphaFoldDB" id="A0A2I1IP44"/>
<dbReference type="STRING" id="33007.HMPREF3198_01327"/>
<keyword evidence="2" id="KW-0285">Flavoprotein</keyword>
<accession>A0A2I1IP44</accession>
<dbReference type="PANTHER" id="PTHR33798:SF5">
    <property type="entry name" value="FLAVIN REDUCTASE LIKE DOMAIN-CONTAINING PROTEIN"/>
    <property type="match status" value="1"/>
</dbReference>
<keyword evidence="7" id="KW-1185">Reference proteome</keyword>
<dbReference type="SMART" id="SM00903">
    <property type="entry name" value="Flavin_Reduct"/>
    <property type="match status" value="1"/>
</dbReference>
<dbReference type="Pfam" id="PF01613">
    <property type="entry name" value="Flavin_Reduct"/>
    <property type="match status" value="1"/>
</dbReference>
<evidence type="ECO:0000313" key="6">
    <source>
        <dbReference type="EMBL" id="PKY72897.1"/>
    </source>
</evidence>
<dbReference type="GeneID" id="35867772"/>